<organism evidence="1 2">
    <name type="scientific">Actinomyces israelii</name>
    <dbReference type="NCBI Taxonomy" id="1659"/>
    <lineage>
        <taxon>Bacteria</taxon>
        <taxon>Bacillati</taxon>
        <taxon>Actinomycetota</taxon>
        <taxon>Actinomycetes</taxon>
        <taxon>Actinomycetales</taxon>
        <taxon>Actinomycetaceae</taxon>
        <taxon>Actinomyces</taxon>
    </lineage>
</organism>
<evidence type="ECO:0000313" key="2">
    <source>
        <dbReference type="Proteomes" id="UP001072034"/>
    </source>
</evidence>
<dbReference type="RefSeq" id="WP_268917569.1">
    <property type="nucleotide sequence ID" value="NZ_CP124548.1"/>
</dbReference>
<evidence type="ECO:0008006" key="3">
    <source>
        <dbReference type="Google" id="ProtNLM"/>
    </source>
</evidence>
<dbReference type="Gene3D" id="3.30.1360.120">
    <property type="entry name" value="Probable tRNA modification gtpase trme, domain 1"/>
    <property type="match status" value="1"/>
</dbReference>
<dbReference type="InterPro" id="IPR027266">
    <property type="entry name" value="TrmE/GcvT-like"/>
</dbReference>
<evidence type="ECO:0000313" key="1">
    <source>
        <dbReference type="EMBL" id="MCZ0858111.1"/>
    </source>
</evidence>
<proteinExistence type="predicted"/>
<gene>
    <name evidence="1" type="ORF">OHJ16_08640</name>
</gene>
<dbReference type="Proteomes" id="UP001072034">
    <property type="component" value="Unassembled WGS sequence"/>
</dbReference>
<dbReference type="SUPFAM" id="SSF103025">
    <property type="entry name" value="Folate-binding domain"/>
    <property type="match status" value="1"/>
</dbReference>
<dbReference type="EMBL" id="JAPTMY010000017">
    <property type="protein sequence ID" value="MCZ0858111.1"/>
    <property type="molecule type" value="Genomic_DNA"/>
</dbReference>
<name>A0ABT4I8Q6_9ACTO</name>
<sequence>MLDLNDSYAALRGSVGVYPMTGSLLRLSGAQRQGMLSWLLARTTEYSHPDTSEWSLVLDKTGRPAGTALVLLGEAEDLLLLDAAAGWLDAACGAAPEQVHERVEVTPAEGFAIAIEGPRSWEVVEPLIDQPISDLLLNEVIGTTVGGRPVRLARTGTTSEFGYVVIGSGSIEAAMGVLAARAAELGGGVIDQQALVRVHVETNHPIIPEQTRGLSITESGVSWLMSLTRDDAFYGDAALGVPAGTRRLVAAYARGQDFPASGTSVFDEDNAVGTVQVAAPAAGCGDGIGLLLLDNPYCVPGLSLMTGDGQVLETVSRPAVTPLSWVRTIGVRP</sequence>
<protein>
    <recommendedName>
        <fullName evidence="3">Aminomethyltransferase folate-binding domain-containing protein</fullName>
    </recommendedName>
</protein>
<accession>A0ABT4I8Q6</accession>
<comment type="caution">
    <text evidence="1">The sequence shown here is derived from an EMBL/GenBank/DDBJ whole genome shotgun (WGS) entry which is preliminary data.</text>
</comment>
<keyword evidence="2" id="KW-1185">Reference proteome</keyword>
<dbReference type="PIRSF" id="PIRSF006487">
    <property type="entry name" value="GcvT"/>
    <property type="match status" value="1"/>
</dbReference>
<reference evidence="1" key="1">
    <citation type="submission" date="2022-10" db="EMBL/GenBank/DDBJ databases">
        <title>Genome sequence of Actinomyces israelii ATCC 10048.</title>
        <authorList>
            <person name="Watt R.M."/>
            <person name="Tong W.M."/>
        </authorList>
    </citation>
    <scope>NUCLEOTIDE SEQUENCE</scope>
    <source>
        <strain evidence="1">ATCC 10048</strain>
    </source>
</reference>